<dbReference type="PROSITE" id="PS50893">
    <property type="entry name" value="ABC_TRANSPORTER_2"/>
    <property type="match status" value="1"/>
</dbReference>
<dbReference type="Gene3D" id="3.40.50.300">
    <property type="entry name" value="P-loop containing nucleotide triphosphate hydrolases"/>
    <property type="match status" value="1"/>
</dbReference>
<keyword evidence="8" id="KW-1185">Reference proteome</keyword>
<evidence type="ECO:0000256" key="2">
    <source>
        <dbReference type="ARBA" id="ARBA00022448"/>
    </source>
</evidence>
<evidence type="ECO:0000259" key="6">
    <source>
        <dbReference type="PROSITE" id="PS50893"/>
    </source>
</evidence>
<evidence type="ECO:0000256" key="3">
    <source>
        <dbReference type="ARBA" id="ARBA00022741"/>
    </source>
</evidence>
<dbReference type="InterPro" id="IPR003439">
    <property type="entry name" value="ABC_transporter-like_ATP-bd"/>
</dbReference>
<evidence type="ECO:0000313" key="8">
    <source>
        <dbReference type="Proteomes" id="UP000595224"/>
    </source>
</evidence>
<dbReference type="InterPro" id="IPR003593">
    <property type="entry name" value="AAA+_ATPase"/>
</dbReference>
<evidence type="ECO:0000313" key="7">
    <source>
        <dbReference type="EMBL" id="QQA01647.1"/>
    </source>
</evidence>
<dbReference type="AlphaFoldDB" id="A0A7T3V5J7"/>
<evidence type="ECO:0000256" key="5">
    <source>
        <dbReference type="SAM" id="MobiDB-lite"/>
    </source>
</evidence>
<evidence type="ECO:0000256" key="1">
    <source>
        <dbReference type="ARBA" id="ARBA00005417"/>
    </source>
</evidence>
<keyword evidence="4 7" id="KW-0067">ATP-binding</keyword>
<dbReference type="GO" id="GO:0005524">
    <property type="term" value="F:ATP binding"/>
    <property type="evidence" value="ECO:0007669"/>
    <property type="project" value="UniProtKB-KW"/>
</dbReference>
<comment type="similarity">
    <text evidence="1">Belongs to the ABC transporter superfamily.</text>
</comment>
<sequence length="279" mass="30910">MSCPMGKKHVCCTIIEHLGVKAGGETILDDINLHLHCGELTAIIGRNGAGKSTFMKALLNVIPHTGTIRFESEKTLADCADPNVDRKNRFLPRHKKSSPKTPRFGYVPQSLSTESGNPVCVEDLVLSCISSRPVWIKHRKSDRERVREILSYTNAQNLAARRVCDLSGGELQRVMLALAINPVPDILLLDEPVSGVDRAGLKSFYELVSSLRRDYDITILLISHDLDLVAKHADRVVFINDTKAQVGTVEQIYKSKDFTEVFGHIMLTGEYTEDAGDAQ</sequence>
<dbReference type="Pfam" id="PF00005">
    <property type="entry name" value="ABC_tran"/>
    <property type="match status" value="1"/>
</dbReference>
<feature type="compositionally biased region" description="Basic residues" evidence="5">
    <location>
        <begin position="89"/>
        <end position="98"/>
    </location>
</feature>
<dbReference type="PANTHER" id="PTHR42734">
    <property type="entry name" value="METAL TRANSPORT SYSTEM ATP-BINDING PROTEIN TM_0124-RELATED"/>
    <property type="match status" value="1"/>
</dbReference>
<dbReference type="PANTHER" id="PTHR42734:SF17">
    <property type="entry name" value="METAL TRANSPORT SYSTEM ATP-BINDING PROTEIN TM_0124-RELATED"/>
    <property type="match status" value="1"/>
</dbReference>
<dbReference type="InterPro" id="IPR050153">
    <property type="entry name" value="Metal_Ion_Import_ABC"/>
</dbReference>
<dbReference type="KEGG" id="tper:IWA51_03285"/>
<dbReference type="PROSITE" id="PS00211">
    <property type="entry name" value="ABC_TRANSPORTER_1"/>
    <property type="match status" value="1"/>
</dbReference>
<accession>A0A7T3V5J7</accession>
<dbReference type="SMART" id="SM00382">
    <property type="entry name" value="AAA"/>
    <property type="match status" value="1"/>
</dbReference>
<gene>
    <name evidence="7" type="ORF">IWA51_03285</name>
</gene>
<keyword evidence="2" id="KW-0813">Transport</keyword>
<feature type="domain" description="ABC transporter" evidence="6">
    <location>
        <begin position="13"/>
        <end position="265"/>
    </location>
</feature>
<dbReference type="InterPro" id="IPR017871">
    <property type="entry name" value="ABC_transporter-like_CS"/>
</dbReference>
<name>A0A7T3V5J7_9SPIR</name>
<dbReference type="GO" id="GO:0016887">
    <property type="term" value="F:ATP hydrolysis activity"/>
    <property type="evidence" value="ECO:0007669"/>
    <property type="project" value="InterPro"/>
</dbReference>
<organism evidence="7 8">
    <name type="scientific">Treponema peruense</name>
    <dbReference type="NCBI Taxonomy" id="2787628"/>
    <lineage>
        <taxon>Bacteria</taxon>
        <taxon>Pseudomonadati</taxon>
        <taxon>Spirochaetota</taxon>
        <taxon>Spirochaetia</taxon>
        <taxon>Spirochaetales</taxon>
        <taxon>Treponemataceae</taxon>
        <taxon>Treponema</taxon>
    </lineage>
</organism>
<evidence type="ECO:0000256" key="4">
    <source>
        <dbReference type="ARBA" id="ARBA00022840"/>
    </source>
</evidence>
<proteinExistence type="inferred from homology"/>
<dbReference type="Proteomes" id="UP000595224">
    <property type="component" value="Chromosome"/>
</dbReference>
<feature type="region of interest" description="Disordered" evidence="5">
    <location>
        <begin position="89"/>
        <end position="108"/>
    </location>
</feature>
<dbReference type="EMBL" id="CP064936">
    <property type="protein sequence ID" value="QQA01647.1"/>
    <property type="molecule type" value="Genomic_DNA"/>
</dbReference>
<reference evidence="7 8" key="1">
    <citation type="submission" date="2020-11" db="EMBL/GenBank/DDBJ databases">
        <title>Treponema Peruensis nv. sp., first commensal Treponema isolated from human feces.</title>
        <authorList>
            <person name="Belkhou C."/>
            <person name="Raes J."/>
        </authorList>
    </citation>
    <scope>NUCLEOTIDE SEQUENCE [LARGE SCALE GENOMIC DNA]</scope>
    <source>
        <strain evidence="7 8">RCC2812</strain>
    </source>
</reference>
<keyword evidence="3" id="KW-0547">Nucleotide-binding</keyword>
<dbReference type="SUPFAM" id="SSF52540">
    <property type="entry name" value="P-loop containing nucleoside triphosphate hydrolases"/>
    <property type="match status" value="1"/>
</dbReference>
<dbReference type="InterPro" id="IPR027417">
    <property type="entry name" value="P-loop_NTPase"/>
</dbReference>
<protein>
    <submittedName>
        <fullName evidence="7">Metal ABC transporter ATP-binding protein</fullName>
    </submittedName>
</protein>
<dbReference type="RefSeq" id="WP_177528488.1">
    <property type="nucleotide sequence ID" value="NZ_CBCSHE010000011.1"/>
</dbReference>